<dbReference type="InterPro" id="IPR001279">
    <property type="entry name" value="Metallo-B-lactamas"/>
</dbReference>
<proteinExistence type="predicted"/>
<protein>
    <submittedName>
        <fullName evidence="2">Phosphoribosyl 1,2-cyclic phosphate phosphodiesterase</fullName>
        <ecNumber evidence="2">3.1.4.55</ecNumber>
    </submittedName>
</protein>
<feature type="domain" description="Metallo-beta-lactamase" evidence="1">
    <location>
        <begin position="35"/>
        <end position="240"/>
    </location>
</feature>
<dbReference type="PANTHER" id="PTHR42663">
    <property type="entry name" value="HYDROLASE C777.06C-RELATED-RELATED"/>
    <property type="match status" value="1"/>
</dbReference>
<dbReference type="SMART" id="SM00849">
    <property type="entry name" value="Lactamase_B"/>
    <property type="match status" value="1"/>
</dbReference>
<dbReference type="Pfam" id="PF12706">
    <property type="entry name" value="Lactamase_B_2"/>
    <property type="match status" value="1"/>
</dbReference>
<dbReference type="EC" id="3.1.4.55" evidence="2"/>
<dbReference type="CDD" id="cd16279">
    <property type="entry name" value="metallo-hydrolase-like_MBL-fold"/>
    <property type="match status" value="1"/>
</dbReference>
<dbReference type="PANTHER" id="PTHR42663:SF6">
    <property type="entry name" value="HYDROLASE C777.06C-RELATED"/>
    <property type="match status" value="1"/>
</dbReference>
<dbReference type="InterPro" id="IPR036866">
    <property type="entry name" value="RibonucZ/Hydroxyglut_hydro"/>
</dbReference>
<sequence>MTLTVTILGCGSSAGVPRVGAGWGACNPHNPKNRRRRCSILVSRRENGGDTQLLVDTGPDLREQLLDAEVTKLDAVLYTHEHADHTHGIDDLRTLVLTMHHRLDVYADAHTEALLAERFSYCFSTPEGSNYPPILSLRRLVPGRPLIFDGAGGAIEVLPVRVRHGEIDALGFRFNGGTGAIAYIPDVGSVPEESLVPLRRLEVLVLDALRYSPHPSHFSVDDALDLIGRVAPRRAVLTDLHADLDYDALAARLPAGIEPAYDGMRITL</sequence>
<dbReference type="SUPFAM" id="SSF56281">
    <property type="entry name" value="Metallo-hydrolase/oxidoreductase"/>
    <property type="match status" value="1"/>
</dbReference>
<gene>
    <name evidence="2" type="ORF">FHS82_000158</name>
</gene>
<evidence type="ECO:0000313" key="3">
    <source>
        <dbReference type="Proteomes" id="UP001429580"/>
    </source>
</evidence>
<organism evidence="2 3">
    <name type="scientific">Pseudochelatococcus lubricantis</name>
    <dbReference type="NCBI Taxonomy" id="1538102"/>
    <lineage>
        <taxon>Bacteria</taxon>
        <taxon>Pseudomonadati</taxon>
        <taxon>Pseudomonadota</taxon>
        <taxon>Alphaproteobacteria</taxon>
        <taxon>Hyphomicrobiales</taxon>
        <taxon>Chelatococcaceae</taxon>
        <taxon>Pseudochelatococcus</taxon>
    </lineage>
</organism>
<reference evidence="2 3" key="1">
    <citation type="submission" date="2020-03" db="EMBL/GenBank/DDBJ databases">
        <title>Genomic Encyclopedia of Type Strains, Phase IV (KMG-IV): sequencing the most valuable type-strain genomes for metagenomic binning, comparative biology and taxonomic classification.</title>
        <authorList>
            <person name="Goeker M."/>
        </authorList>
    </citation>
    <scope>NUCLEOTIDE SEQUENCE [LARGE SCALE GENOMIC DNA]</scope>
    <source>
        <strain evidence="2 3">DSM 103870</strain>
    </source>
</reference>
<comment type="caution">
    <text evidence="2">The sequence shown here is derived from an EMBL/GenBank/DDBJ whole genome shotgun (WGS) entry which is preliminary data.</text>
</comment>
<keyword evidence="3" id="KW-1185">Reference proteome</keyword>
<dbReference type="GO" id="GO:0103043">
    <property type="term" value="F:phosphoribosyl 1,2-cyclic phosphate phosphodiesterase activity"/>
    <property type="evidence" value="ECO:0007669"/>
    <property type="project" value="UniProtKB-EC"/>
</dbReference>
<dbReference type="Gene3D" id="3.60.15.10">
    <property type="entry name" value="Ribonuclease Z/Hydroxyacylglutathione hydrolase-like"/>
    <property type="match status" value="1"/>
</dbReference>
<name>A0ABX0UWW0_9HYPH</name>
<accession>A0ABX0UWW0</accession>
<dbReference type="EMBL" id="JAASQI010000001">
    <property type="protein sequence ID" value="NIJ56345.1"/>
    <property type="molecule type" value="Genomic_DNA"/>
</dbReference>
<keyword evidence="2" id="KW-0378">Hydrolase</keyword>
<dbReference type="RefSeq" id="WP_166947740.1">
    <property type="nucleotide sequence ID" value="NZ_JAASQI010000001.1"/>
</dbReference>
<dbReference type="Proteomes" id="UP001429580">
    <property type="component" value="Unassembled WGS sequence"/>
</dbReference>
<evidence type="ECO:0000313" key="2">
    <source>
        <dbReference type="EMBL" id="NIJ56345.1"/>
    </source>
</evidence>
<evidence type="ECO:0000259" key="1">
    <source>
        <dbReference type="SMART" id="SM00849"/>
    </source>
</evidence>